<protein>
    <submittedName>
        <fullName evidence="3">DDE-domain-containing protein</fullName>
    </submittedName>
</protein>
<gene>
    <name evidence="3" type="ORF">N7532_010333</name>
</gene>
<dbReference type="Gene3D" id="3.40.50.10330">
    <property type="entry name" value="Probable inorganic polyphosphate/atp-NAD kinase, domain 1"/>
    <property type="match status" value="1"/>
</dbReference>
<dbReference type="InterPro" id="IPR036397">
    <property type="entry name" value="RNaseH_sf"/>
</dbReference>
<dbReference type="GO" id="GO:0001727">
    <property type="term" value="F:lipid kinase activity"/>
    <property type="evidence" value="ECO:0007669"/>
    <property type="project" value="TreeGrafter"/>
</dbReference>
<dbReference type="InterPro" id="IPR017438">
    <property type="entry name" value="ATP-NAD_kinase_N"/>
</dbReference>
<dbReference type="Pfam" id="PF00781">
    <property type="entry name" value="DAGK_cat"/>
    <property type="match status" value="1"/>
</dbReference>
<comment type="caution">
    <text evidence="3">The sequence shown here is derived from an EMBL/GenBank/DDBJ whole genome shotgun (WGS) entry which is preliminary data.</text>
</comment>
<accession>A0A9W9JYG3</accession>
<dbReference type="GO" id="GO:0016773">
    <property type="term" value="F:phosphotransferase activity, alcohol group as acceptor"/>
    <property type="evidence" value="ECO:0007669"/>
    <property type="project" value="UniProtKB-ARBA"/>
</dbReference>
<evidence type="ECO:0000256" key="1">
    <source>
        <dbReference type="SAM" id="Coils"/>
    </source>
</evidence>
<dbReference type="Pfam" id="PF03184">
    <property type="entry name" value="DDE_1"/>
    <property type="match status" value="1"/>
</dbReference>
<dbReference type="Gene3D" id="3.30.420.10">
    <property type="entry name" value="Ribonuclease H-like superfamily/Ribonuclease H"/>
    <property type="match status" value="1"/>
</dbReference>
<name>A0A9W9JYG3_9EURO</name>
<reference evidence="3" key="2">
    <citation type="journal article" date="2023" name="IMA Fungus">
        <title>Comparative genomic study of the Penicillium genus elucidates a diverse pangenome and 15 lateral gene transfer events.</title>
        <authorList>
            <person name="Petersen C."/>
            <person name="Sorensen T."/>
            <person name="Nielsen M.R."/>
            <person name="Sondergaard T.E."/>
            <person name="Sorensen J.L."/>
            <person name="Fitzpatrick D.A."/>
            <person name="Frisvad J.C."/>
            <person name="Nielsen K.L."/>
        </authorList>
    </citation>
    <scope>NUCLEOTIDE SEQUENCE</scope>
    <source>
        <strain evidence="3">IBT 30761</strain>
    </source>
</reference>
<sequence length="720" mass="80890">MAQNLLQARLQDPSATLGVNWAYSFTKRRPEIQTRYNQRITYQRAKQEDPKVIKQWFATVREAIQEHGIHEDDIWNFDETGFAMGLCSTSKVITAVDRSERPRRVIQGNREWVTIIECVSSKGISIPPWVILKAGSHQAAWYQEPAIKNGWVLARSQNGWTTDEIGLAWLKETFEPYSKRLSTGAKRLLILDGHSSHQTAEFDAFCKENAIICLCMPPHTSHLLQPLDVGVFGPLKRSYGKLVEGMMTAGNNHIDKEDFLHLYPPAREMVFNLENIRNGFAGAGLKPLNEDRVLEKITFQLRTPTPPLVEGSISSTFQTPENPRQLYHEVRSLQRSLRKRMLSSSPISHIQHLEKAAQMAMNMNVLLQQEIKVLRDENERKLKKKARRREPGPSQIDLYNILNAIITEKGLTITYMDSTTPQNAFLNALQYPINPSKTSEAQTWASTLNAHAYGSAKPNKTLKILINPFCSGAMEKFHKIASPILSAANCTLSVEETQYRGHASEIAQSLDLIYDGIVCCSGDGLPHEVFNGLARRKDAQDALGSVAVSMIPCGSGNAMAWNLFGSDDVAVAALAIVKGVNMPLDLMSVTQGDRHTVSFLSQSLGVLADSDLKTEHLRWMGDQRFIYGVFATIVRKTAYPCLLAVKTLPEQGEEISSGHWQVHGGLSLPLKYGTVEDRVREDWEVMPREQLASFYTGKMKIVAKDTNFFRMLSRMMGFWI</sequence>
<evidence type="ECO:0000313" key="3">
    <source>
        <dbReference type="EMBL" id="KAJ5085562.1"/>
    </source>
</evidence>
<dbReference type="GO" id="GO:0003676">
    <property type="term" value="F:nucleic acid binding"/>
    <property type="evidence" value="ECO:0007669"/>
    <property type="project" value="InterPro"/>
</dbReference>
<dbReference type="Proteomes" id="UP001149074">
    <property type="component" value="Unassembled WGS sequence"/>
</dbReference>
<dbReference type="InterPro" id="IPR050187">
    <property type="entry name" value="Lipid_Phosphate_FormReg"/>
</dbReference>
<organism evidence="3 4">
    <name type="scientific">Penicillium argentinense</name>
    <dbReference type="NCBI Taxonomy" id="1131581"/>
    <lineage>
        <taxon>Eukaryota</taxon>
        <taxon>Fungi</taxon>
        <taxon>Dikarya</taxon>
        <taxon>Ascomycota</taxon>
        <taxon>Pezizomycotina</taxon>
        <taxon>Eurotiomycetes</taxon>
        <taxon>Eurotiomycetidae</taxon>
        <taxon>Eurotiales</taxon>
        <taxon>Aspergillaceae</taxon>
        <taxon>Penicillium</taxon>
    </lineage>
</organism>
<dbReference type="GeneID" id="81361803"/>
<proteinExistence type="predicted"/>
<reference evidence="3" key="1">
    <citation type="submission" date="2022-11" db="EMBL/GenBank/DDBJ databases">
        <authorList>
            <person name="Petersen C."/>
        </authorList>
    </citation>
    <scope>NUCLEOTIDE SEQUENCE</scope>
    <source>
        <strain evidence="3">IBT 30761</strain>
    </source>
</reference>
<dbReference type="SMART" id="SM00046">
    <property type="entry name" value="DAGKc"/>
    <property type="match status" value="1"/>
</dbReference>
<dbReference type="GO" id="GO:0016020">
    <property type="term" value="C:membrane"/>
    <property type="evidence" value="ECO:0007669"/>
    <property type="project" value="TreeGrafter"/>
</dbReference>
<dbReference type="Pfam" id="PF24321">
    <property type="entry name" value="DUF7493"/>
    <property type="match status" value="1"/>
</dbReference>
<evidence type="ECO:0000313" key="4">
    <source>
        <dbReference type="Proteomes" id="UP001149074"/>
    </source>
</evidence>
<dbReference type="InterPro" id="IPR016064">
    <property type="entry name" value="NAD/diacylglycerol_kinase_sf"/>
</dbReference>
<evidence type="ECO:0000259" key="2">
    <source>
        <dbReference type="PROSITE" id="PS50146"/>
    </source>
</evidence>
<dbReference type="InterPro" id="IPR055916">
    <property type="entry name" value="DUF7493"/>
</dbReference>
<dbReference type="RefSeq" id="XP_056470240.1">
    <property type="nucleotide sequence ID" value="XM_056622824.1"/>
</dbReference>
<dbReference type="OrthoDB" id="4207519at2759"/>
<dbReference type="GO" id="GO:0005737">
    <property type="term" value="C:cytoplasm"/>
    <property type="evidence" value="ECO:0007669"/>
    <property type="project" value="TreeGrafter"/>
</dbReference>
<dbReference type="EMBL" id="JAPQKI010000010">
    <property type="protein sequence ID" value="KAJ5085562.1"/>
    <property type="molecule type" value="Genomic_DNA"/>
</dbReference>
<keyword evidence="4" id="KW-1185">Reference proteome</keyword>
<dbReference type="InterPro" id="IPR004875">
    <property type="entry name" value="DDE_SF_endonuclease_dom"/>
</dbReference>
<dbReference type="PANTHER" id="PTHR12358">
    <property type="entry name" value="SPHINGOSINE KINASE"/>
    <property type="match status" value="1"/>
</dbReference>
<dbReference type="AlphaFoldDB" id="A0A9W9JYG3"/>
<dbReference type="Gene3D" id="2.60.200.40">
    <property type="match status" value="1"/>
</dbReference>
<feature type="domain" description="DAGKc" evidence="2">
    <location>
        <begin position="457"/>
        <end position="593"/>
    </location>
</feature>
<feature type="coiled-coil region" evidence="1">
    <location>
        <begin position="350"/>
        <end position="384"/>
    </location>
</feature>
<keyword evidence="1" id="KW-0175">Coiled coil</keyword>
<dbReference type="SUPFAM" id="SSF111331">
    <property type="entry name" value="NAD kinase/diacylglycerol kinase-like"/>
    <property type="match status" value="1"/>
</dbReference>
<dbReference type="InterPro" id="IPR001206">
    <property type="entry name" value="Diacylglycerol_kinase_cat_dom"/>
</dbReference>
<dbReference type="PROSITE" id="PS50146">
    <property type="entry name" value="DAGK"/>
    <property type="match status" value="1"/>
</dbReference>
<dbReference type="GO" id="GO:0046512">
    <property type="term" value="P:sphingosine biosynthetic process"/>
    <property type="evidence" value="ECO:0007669"/>
    <property type="project" value="TreeGrafter"/>
</dbReference>
<dbReference type="PANTHER" id="PTHR12358:SF31">
    <property type="entry name" value="ACYLGLYCEROL KINASE, MITOCHONDRIAL"/>
    <property type="match status" value="1"/>
</dbReference>